<organism evidence="2 3">
    <name type="scientific">Tissierella carlieri</name>
    <dbReference type="NCBI Taxonomy" id="689904"/>
    <lineage>
        <taxon>Bacteria</taxon>
        <taxon>Bacillati</taxon>
        <taxon>Bacillota</taxon>
        <taxon>Tissierellia</taxon>
        <taxon>Tissierellales</taxon>
        <taxon>Tissierellaceae</taxon>
        <taxon>Tissierella</taxon>
    </lineage>
</organism>
<feature type="domain" description="Phage head morphogenesis" evidence="1">
    <location>
        <begin position="57"/>
        <end position="173"/>
    </location>
</feature>
<sequence length="243" mass="28110">MDGLNEALTTNEIKFEEAAEYFGEKLTLTPKQFYELSDQYRSLAFTVGGYTRIQTLKKFHDEILRAIENGLTLEQFRNEMNTFLESKGYEGLTNFQADNIFRTNVQTAYQVGHYEQMTSPMVKKLRPYWQYDAVNDSHTRPSHLAMDGKVFPADSPIWDTWYPPNGFRCRCAVQTLSKRQVEERGLTVEEKVPTAAELSDGRFVNIMPDPNFSSNPAKARFKPDLEGYPESLKKAYEKQQKQK</sequence>
<dbReference type="Proteomes" id="UP001524478">
    <property type="component" value="Unassembled WGS sequence"/>
</dbReference>
<evidence type="ECO:0000259" key="1">
    <source>
        <dbReference type="Pfam" id="PF04233"/>
    </source>
</evidence>
<dbReference type="RefSeq" id="WP_256311917.1">
    <property type="nucleotide sequence ID" value="NZ_JANGAC010000010.1"/>
</dbReference>
<keyword evidence="3" id="KW-1185">Reference proteome</keyword>
<comment type="caution">
    <text evidence="2">The sequence shown here is derived from an EMBL/GenBank/DDBJ whole genome shotgun (WGS) entry which is preliminary data.</text>
</comment>
<accession>A0ABT1SC78</accession>
<dbReference type="InterPro" id="IPR006528">
    <property type="entry name" value="Phage_head_morphogenesis_dom"/>
</dbReference>
<gene>
    <name evidence="2" type="ORF">NE686_13410</name>
</gene>
<dbReference type="EMBL" id="JANGAC010000010">
    <property type="protein sequence ID" value="MCQ4924094.1"/>
    <property type="molecule type" value="Genomic_DNA"/>
</dbReference>
<dbReference type="Pfam" id="PF04233">
    <property type="entry name" value="Phage_Mu_F"/>
    <property type="match status" value="1"/>
</dbReference>
<evidence type="ECO:0000313" key="2">
    <source>
        <dbReference type="EMBL" id="MCQ4924094.1"/>
    </source>
</evidence>
<reference evidence="2 3" key="1">
    <citation type="submission" date="2022-06" db="EMBL/GenBank/DDBJ databases">
        <title>Isolation of gut microbiota from human fecal samples.</title>
        <authorList>
            <person name="Pamer E.G."/>
            <person name="Barat B."/>
            <person name="Waligurski E."/>
            <person name="Medina S."/>
            <person name="Paddock L."/>
            <person name="Mostad J."/>
        </authorList>
    </citation>
    <scope>NUCLEOTIDE SEQUENCE [LARGE SCALE GENOMIC DNA]</scope>
    <source>
        <strain evidence="2 3">DFI.7.95</strain>
    </source>
</reference>
<name>A0ABT1SC78_9FIRM</name>
<dbReference type="NCBIfam" id="TIGR01641">
    <property type="entry name" value="phageSPP1_gp7"/>
    <property type="match status" value="1"/>
</dbReference>
<proteinExistence type="predicted"/>
<evidence type="ECO:0000313" key="3">
    <source>
        <dbReference type="Proteomes" id="UP001524478"/>
    </source>
</evidence>
<protein>
    <submittedName>
        <fullName evidence="2">Phage head morphogenesis protein</fullName>
    </submittedName>
</protein>